<gene>
    <name evidence="1" type="ORF">S06H3_04924</name>
</gene>
<comment type="caution">
    <text evidence="1">The sequence shown here is derived from an EMBL/GenBank/DDBJ whole genome shotgun (WGS) entry which is preliminary data.</text>
</comment>
<accession>X1K0J0</accession>
<evidence type="ECO:0000313" key="1">
    <source>
        <dbReference type="EMBL" id="GAH99987.1"/>
    </source>
</evidence>
<sequence length="54" mass="6272">MERKRLYRVTRTIHLSHRIEATSAAEAERIAEDKGDIDADAYASEWRAKAVERK</sequence>
<protein>
    <submittedName>
        <fullName evidence="1">Uncharacterized protein</fullName>
    </submittedName>
</protein>
<name>X1K0J0_9ZZZZ</name>
<proteinExistence type="predicted"/>
<reference evidence="1" key="1">
    <citation type="journal article" date="2014" name="Front. Microbiol.">
        <title>High frequency of phylogenetically diverse reductive dehalogenase-homologous genes in deep subseafloor sedimentary metagenomes.</title>
        <authorList>
            <person name="Kawai M."/>
            <person name="Futagami T."/>
            <person name="Toyoda A."/>
            <person name="Takaki Y."/>
            <person name="Nishi S."/>
            <person name="Hori S."/>
            <person name="Arai W."/>
            <person name="Tsubouchi T."/>
            <person name="Morono Y."/>
            <person name="Uchiyama I."/>
            <person name="Ito T."/>
            <person name="Fujiyama A."/>
            <person name="Inagaki F."/>
            <person name="Takami H."/>
        </authorList>
    </citation>
    <scope>NUCLEOTIDE SEQUENCE</scope>
    <source>
        <strain evidence="1">Expedition CK06-06</strain>
    </source>
</reference>
<dbReference type="AlphaFoldDB" id="X1K0J0"/>
<organism evidence="1">
    <name type="scientific">marine sediment metagenome</name>
    <dbReference type="NCBI Taxonomy" id="412755"/>
    <lineage>
        <taxon>unclassified sequences</taxon>
        <taxon>metagenomes</taxon>
        <taxon>ecological metagenomes</taxon>
    </lineage>
</organism>
<dbReference type="EMBL" id="BARV01001772">
    <property type="protein sequence ID" value="GAH99987.1"/>
    <property type="molecule type" value="Genomic_DNA"/>
</dbReference>